<keyword evidence="2" id="KW-1133">Transmembrane helix</keyword>
<feature type="compositionally biased region" description="Basic residues" evidence="1">
    <location>
        <begin position="225"/>
        <end position="244"/>
    </location>
</feature>
<dbReference type="Proteomes" id="UP000196581">
    <property type="component" value="Unassembled WGS sequence"/>
</dbReference>
<dbReference type="EMBL" id="FWFF01000017">
    <property type="protein sequence ID" value="SLM98972.1"/>
    <property type="molecule type" value="Genomic_DNA"/>
</dbReference>
<feature type="transmembrane region" description="Helical" evidence="2">
    <location>
        <begin position="247"/>
        <end position="267"/>
    </location>
</feature>
<reference evidence="4" key="1">
    <citation type="submission" date="2017-02" db="EMBL/GenBank/DDBJ databases">
        <authorList>
            <person name="Dridi B."/>
        </authorList>
    </citation>
    <scope>NUCLEOTIDE SEQUENCE [LARGE SCALE GENOMIC DNA]</scope>
    <source>
        <strain evidence="4">B Co 03.10</strain>
    </source>
</reference>
<keyword evidence="4" id="KW-1185">Reference proteome</keyword>
<evidence type="ECO:0000256" key="1">
    <source>
        <dbReference type="SAM" id="MobiDB-lite"/>
    </source>
</evidence>
<dbReference type="AlphaFoldDB" id="A0A1X6XI58"/>
<feature type="compositionally biased region" description="Low complexity" evidence="1">
    <location>
        <begin position="134"/>
        <end position="149"/>
    </location>
</feature>
<evidence type="ECO:0000313" key="3">
    <source>
        <dbReference type="EMBL" id="SLM98972.1"/>
    </source>
</evidence>
<protein>
    <submittedName>
        <fullName evidence="3">Uncharacterized protein</fullName>
    </submittedName>
</protein>
<keyword evidence="2" id="KW-0472">Membrane</keyword>
<feature type="compositionally biased region" description="Polar residues" evidence="1">
    <location>
        <begin position="203"/>
        <end position="217"/>
    </location>
</feature>
<sequence length="626" mass="64405">MHHASITVAPDRSAQVTIAGQSTEHPDLGSAMTQLTLWARETSADVAVAISDGTTLRSLTIASTGQVLAGPPGSSSPTASPDDRSAQSAESAQPAKPQTEPAAKPRSHPHILEEPEADVPTQPLAAPQSPPDTAPADAGAPAPDSQADPAHPPDDEGPAYPIGTPFSGPAAPPPTSTPRRIDRVPSGDSARAPSPAEADRTPARSTNGTASGPTSSERGSDPHRAMTRRAAAHRSASARRKRSSARLTVPSIVLIALLVLAAVLFFLPNFIGTPTPEDSAPAQNSQAPTRAPLTQAEATTPVPGFTSDAAWETTVPQNASVTATSRGVLVVDGDEVTIIDPSDGSERFQESYDGAVTFAADTTVDGQPALVWQHDSTVQALLDGESRPIEYELTPEARLSSAGTAVLIRDGNALSTLGEDGLVTVPTPAPGSTPMALDGEELISSPFNGPLSRTDIDTGEETEVELEQPGEGLEIKEWKSAGHGLAISVWGDPGASTNSGHRLQLVVHSLDDGAVASINEVSSADIGDAAWTRGQGYSLASIGPYLYDLDTGLLVLDGTDSGMQFGEPRGDLVPGTMEGQPVIAAGLLSDAPTAYSTNADLLAVTDDARFAITRTGADRITAYPAG</sequence>
<feature type="region of interest" description="Disordered" evidence="1">
    <location>
        <begin position="63"/>
        <end position="244"/>
    </location>
</feature>
<proteinExistence type="predicted"/>
<name>A0A1X6XI58_9MICO</name>
<dbReference type="RefSeq" id="WP_087007774.1">
    <property type="nucleotide sequence ID" value="NZ_FWFF01000017.1"/>
</dbReference>
<accession>A0A1X6XI58</accession>
<feature type="compositionally biased region" description="Low complexity" evidence="1">
    <location>
        <begin position="69"/>
        <end position="80"/>
    </location>
</feature>
<evidence type="ECO:0000256" key="2">
    <source>
        <dbReference type="SAM" id="Phobius"/>
    </source>
</evidence>
<keyword evidence="2" id="KW-0812">Transmembrane</keyword>
<gene>
    <name evidence="3" type="ORF">FM105_10020</name>
</gene>
<evidence type="ECO:0000313" key="4">
    <source>
        <dbReference type="Proteomes" id="UP000196581"/>
    </source>
</evidence>
<organism evidence="3 4">
    <name type="scientific">Brevibacterium yomogidense</name>
    <dbReference type="NCBI Taxonomy" id="946573"/>
    <lineage>
        <taxon>Bacteria</taxon>
        <taxon>Bacillati</taxon>
        <taxon>Actinomycetota</taxon>
        <taxon>Actinomycetes</taxon>
        <taxon>Micrococcales</taxon>
        <taxon>Brevibacteriaceae</taxon>
        <taxon>Brevibacterium</taxon>
    </lineage>
</organism>